<dbReference type="Proteomes" id="UP001186974">
    <property type="component" value="Unassembled WGS sequence"/>
</dbReference>
<evidence type="ECO:0000313" key="2">
    <source>
        <dbReference type="Proteomes" id="UP001186974"/>
    </source>
</evidence>
<comment type="caution">
    <text evidence="1">The sequence shown here is derived from an EMBL/GenBank/DDBJ whole genome shotgun (WGS) entry which is preliminary data.</text>
</comment>
<name>A0ACC3DT46_9PEZI</name>
<keyword evidence="2" id="KW-1185">Reference proteome</keyword>
<reference evidence="1" key="1">
    <citation type="submission" date="2024-09" db="EMBL/GenBank/DDBJ databases">
        <title>Black Yeasts Isolated from many extreme environments.</title>
        <authorList>
            <person name="Coleine C."/>
            <person name="Stajich J.E."/>
            <person name="Selbmann L."/>
        </authorList>
    </citation>
    <scope>NUCLEOTIDE SEQUENCE</scope>
    <source>
        <strain evidence="1">CCFEE 5737</strain>
    </source>
</reference>
<evidence type="ECO:0000313" key="1">
    <source>
        <dbReference type="EMBL" id="KAK3079819.1"/>
    </source>
</evidence>
<dbReference type="EMBL" id="JAWDJW010000902">
    <property type="protein sequence ID" value="KAK3079819.1"/>
    <property type="molecule type" value="Genomic_DNA"/>
</dbReference>
<proteinExistence type="predicted"/>
<gene>
    <name evidence="1" type="ORF">LTS18_003834</name>
</gene>
<accession>A0ACC3DT46</accession>
<protein>
    <submittedName>
        <fullName evidence="1">Uncharacterized protein</fullName>
    </submittedName>
</protein>
<sequence length="116" mass="13497">MRDSYDAAIELGGTWFFINTWSSASLARHSQITGVGSDKPRKEVMHRNFSDKFLFKTFYRKLQKRFAGLARDLERQVKDAVSMRVEIIQEELDMLKDGTVAQEDSSLLRSHVRRSR</sequence>
<organism evidence="1 2">
    <name type="scientific">Coniosporium uncinatum</name>
    <dbReference type="NCBI Taxonomy" id="93489"/>
    <lineage>
        <taxon>Eukaryota</taxon>
        <taxon>Fungi</taxon>
        <taxon>Dikarya</taxon>
        <taxon>Ascomycota</taxon>
        <taxon>Pezizomycotina</taxon>
        <taxon>Dothideomycetes</taxon>
        <taxon>Dothideomycetes incertae sedis</taxon>
        <taxon>Coniosporium</taxon>
    </lineage>
</organism>